<dbReference type="Gene3D" id="3.40.50.2300">
    <property type="match status" value="1"/>
</dbReference>
<dbReference type="RefSeq" id="WP_085444546.1">
    <property type="nucleotide sequence ID" value="NZ_LVJN01000020.1"/>
</dbReference>
<dbReference type="EMBL" id="LVJN01000020">
    <property type="protein sequence ID" value="OSM02050.1"/>
    <property type="molecule type" value="Genomic_DNA"/>
</dbReference>
<dbReference type="GO" id="GO:0000160">
    <property type="term" value="P:phosphorelay signal transduction system"/>
    <property type="evidence" value="ECO:0007669"/>
    <property type="project" value="InterPro"/>
</dbReference>
<dbReference type="Pfam" id="PF00072">
    <property type="entry name" value="Response_reg"/>
    <property type="match status" value="1"/>
</dbReference>
<dbReference type="Proteomes" id="UP000194003">
    <property type="component" value="Unassembled WGS sequence"/>
</dbReference>
<dbReference type="InterPro" id="IPR050595">
    <property type="entry name" value="Bact_response_regulator"/>
</dbReference>
<evidence type="ECO:0000259" key="3">
    <source>
        <dbReference type="PROSITE" id="PS50110"/>
    </source>
</evidence>
<dbReference type="InterPro" id="IPR001789">
    <property type="entry name" value="Sig_transdc_resp-reg_receiver"/>
</dbReference>
<feature type="domain" description="Response regulatory" evidence="3">
    <location>
        <begin position="3"/>
        <end position="121"/>
    </location>
</feature>
<reference evidence="4 5" key="1">
    <citation type="journal article" date="2016" name="BMC Genomics">
        <title>Combined genomic and structural analyses of a cultured magnetotactic bacterium reveals its niche adaptation to a dynamic environment.</title>
        <authorList>
            <person name="Araujo A.C."/>
            <person name="Morillo V."/>
            <person name="Cypriano J."/>
            <person name="Teixeira L.C."/>
            <person name="Leao P."/>
            <person name="Lyra S."/>
            <person name="Almeida L.G."/>
            <person name="Bazylinski D.A."/>
            <person name="Vasconcellos A.T."/>
            <person name="Abreu F."/>
            <person name="Lins U."/>
        </authorList>
    </citation>
    <scope>NUCLEOTIDE SEQUENCE [LARGE SCALE GENOMIC DNA]</scope>
    <source>
        <strain evidence="4 5">IT-1</strain>
    </source>
</reference>
<gene>
    <name evidence="4" type="ORF">MAIT1_02135</name>
</gene>
<dbReference type="SMART" id="SM00448">
    <property type="entry name" value="REC"/>
    <property type="match status" value="1"/>
</dbReference>
<evidence type="ECO:0000313" key="5">
    <source>
        <dbReference type="Proteomes" id="UP000194003"/>
    </source>
</evidence>
<dbReference type="SUPFAM" id="SSF52172">
    <property type="entry name" value="CheY-like"/>
    <property type="match status" value="1"/>
</dbReference>
<dbReference type="AlphaFoldDB" id="A0A1Y2K1Y7"/>
<dbReference type="PANTHER" id="PTHR44591">
    <property type="entry name" value="STRESS RESPONSE REGULATOR PROTEIN 1"/>
    <property type="match status" value="1"/>
</dbReference>
<name>A0A1Y2K1Y7_9PROT</name>
<keyword evidence="1 2" id="KW-0597">Phosphoprotein</keyword>
<dbReference type="PROSITE" id="PS50110">
    <property type="entry name" value="RESPONSE_REGULATORY"/>
    <property type="match status" value="1"/>
</dbReference>
<dbReference type="InterPro" id="IPR011006">
    <property type="entry name" value="CheY-like_superfamily"/>
</dbReference>
<dbReference type="OrthoDB" id="9802155at2"/>
<feature type="modified residue" description="4-aspartylphosphate" evidence="2">
    <location>
        <position position="52"/>
    </location>
</feature>
<proteinExistence type="predicted"/>
<evidence type="ECO:0000256" key="1">
    <source>
        <dbReference type="ARBA" id="ARBA00022553"/>
    </source>
</evidence>
<organism evidence="4 5">
    <name type="scientific">Magnetofaba australis IT-1</name>
    <dbReference type="NCBI Taxonomy" id="1434232"/>
    <lineage>
        <taxon>Bacteria</taxon>
        <taxon>Pseudomonadati</taxon>
        <taxon>Pseudomonadota</taxon>
        <taxon>Magnetococcia</taxon>
        <taxon>Magnetococcales</taxon>
        <taxon>Magnetococcaceae</taxon>
        <taxon>Magnetofaba</taxon>
    </lineage>
</organism>
<sequence length="124" mass="13378">MASVMIVDDDAAVRALLRQILEDEGHRVSEAGNGREGVDRFSHEPHDIIITDMLMPEKDGVEVIMELREKFSGVKIIAISGGGRGLDAAFNLKVAKDFGAFATLAKPFSRQEVLDAVGQLLADG</sequence>
<comment type="caution">
    <text evidence="4">The sequence shown here is derived from an EMBL/GenBank/DDBJ whole genome shotgun (WGS) entry which is preliminary data.</text>
</comment>
<dbReference type="STRING" id="1434232.MAIT1_02135"/>
<keyword evidence="5" id="KW-1185">Reference proteome</keyword>
<protein>
    <submittedName>
        <fullName evidence="4">Putative response regulator receiver protein</fullName>
    </submittedName>
</protein>
<dbReference type="CDD" id="cd00156">
    <property type="entry name" value="REC"/>
    <property type="match status" value="1"/>
</dbReference>
<evidence type="ECO:0000313" key="4">
    <source>
        <dbReference type="EMBL" id="OSM02050.1"/>
    </source>
</evidence>
<evidence type="ECO:0000256" key="2">
    <source>
        <dbReference type="PROSITE-ProRule" id="PRU00169"/>
    </source>
</evidence>
<accession>A0A1Y2K1Y7</accession>
<dbReference type="PANTHER" id="PTHR44591:SF23">
    <property type="entry name" value="CHEY SUBFAMILY"/>
    <property type="match status" value="1"/>
</dbReference>